<accession>A0A193LBZ9</accession>
<dbReference type="KEGG" id="woc:BA177_01270"/>
<evidence type="ECO:0000313" key="3">
    <source>
        <dbReference type="Proteomes" id="UP000092695"/>
    </source>
</evidence>
<sequence length="629" mass="66624">MLPASLTPVTVAMMVLAGTAAAQSQQESADDAITWGNANTAQVADAAESADAGAIVPGYGGADMPLGDYYENQATGDLESDAIDAVILAPDPTAEYAWQQSNTPILEFSEDDPLLVNAWAIQDDTAVVEGELVMIGTNCAEGTVDTPETTLETCSAWTLPEEAFCDNALDVAVDVSPMTYTAVVYAENDAGRPAGTTTLGGFIPLNDAGLIVDYGMGTNGEYIGFIRVENGMDVPADFDCASVTDVSVDIAGNFMIVDPPTCSAGRWFAEIWYRSGPRGGGRITYTAEAQAAPVYIDTWSDGCPVLANECEVQGPPVCIEGPEERLITGSDGLQYPVLRDCWRQRTPLLCAGTVTTDEGYCGELVARGCSPVDSVCDGDGTCEHSYECPLDGWSEPVDDCAARTFGVSDIVFDTSVEPNTHFGVAAANLQAMEQAALDMDSSGVTCTENPAGSGNYDCLGALSIFNGVDRRCKKKVLGFSNCCSRSGWGLGWADECSTEEEQLRAQREQGQCAYVGRYCSEDSIFGCLAKTSTFCCFRSKLGRIIHEQGRPQLGIDWGSAREPACEGFSAEQLAAIDFSTIDFSEYFADAFANVTGTPDNATLESIVDAYIATLSGASCSQFDPGYPNC</sequence>
<dbReference type="InterPro" id="IPR014121">
    <property type="entry name" value="TraN_Ftype"/>
</dbReference>
<name>A0A193LBZ9_9GAMM</name>
<protein>
    <recommendedName>
        <fullName evidence="4">Conjugal transfer protein TraN</fullName>
    </recommendedName>
</protein>
<feature type="signal peptide" evidence="1">
    <location>
        <begin position="1"/>
        <end position="22"/>
    </location>
</feature>
<evidence type="ECO:0000256" key="1">
    <source>
        <dbReference type="SAM" id="SignalP"/>
    </source>
</evidence>
<feature type="chain" id="PRO_5008260019" description="Conjugal transfer protein TraN" evidence="1">
    <location>
        <begin position="23"/>
        <end position="629"/>
    </location>
</feature>
<dbReference type="STRING" id="1548547.BA177_01270"/>
<proteinExistence type="predicted"/>
<reference evidence="2 3" key="1">
    <citation type="submission" date="2016-06" db="EMBL/GenBank/DDBJ databases">
        <title>Complete genome sequence of a deep-branching marine Gamma Proteobacterium Woeseia oceani type strain XK5.</title>
        <authorList>
            <person name="Mu D."/>
            <person name="Du Z."/>
        </authorList>
    </citation>
    <scope>NUCLEOTIDE SEQUENCE [LARGE SCALE GENOMIC DNA]</scope>
    <source>
        <strain evidence="2 3">XK5</strain>
    </source>
</reference>
<evidence type="ECO:0000313" key="2">
    <source>
        <dbReference type="EMBL" id="ANO50032.1"/>
    </source>
</evidence>
<dbReference type="EMBL" id="CP016268">
    <property type="protein sequence ID" value="ANO50032.1"/>
    <property type="molecule type" value="Genomic_DNA"/>
</dbReference>
<dbReference type="Proteomes" id="UP000092695">
    <property type="component" value="Chromosome"/>
</dbReference>
<keyword evidence="1" id="KW-0732">Signal</keyword>
<organism evidence="2 3">
    <name type="scientific">Woeseia oceani</name>
    <dbReference type="NCBI Taxonomy" id="1548547"/>
    <lineage>
        <taxon>Bacteria</taxon>
        <taxon>Pseudomonadati</taxon>
        <taxon>Pseudomonadota</taxon>
        <taxon>Gammaproteobacteria</taxon>
        <taxon>Woeseiales</taxon>
        <taxon>Woeseiaceae</taxon>
        <taxon>Woeseia</taxon>
    </lineage>
</organism>
<dbReference type="AlphaFoldDB" id="A0A193LBZ9"/>
<evidence type="ECO:0008006" key="4">
    <source>
        <dbReference type="Google" id="ProtNLM"/>
    </source>
</evidence>
<dbReference type="Pfam" id="PF06986">
    <property type="entry name" value="F_T4SS_TraN"/>
    <property type="match status" value="1"/>
</dbReference>
<gene>
    <name evidence="2" type="ORF">BA177_01270</name>
</gene>
<keyword evidence="3" id="KW-1185">Reference proteome</keyword>